<dbReference type="RefSeq" id="WP_210037553.1">
    <property type="nucleotide sequence ID" value="NZ_JBHLVU010000004.1"/>
</dbReference>
<evidence type="ECO:0000313" key="8">
    <source>
        <dbReference type="Proteomes" id="UP001519887"/>
    </source>
</evidence>
<dbReference type="Proteomes" id="UP001519887">
    <property type="component" value="Unassembled WGS sequence"/>
</dbReference>
<dbReference type="EMBL" id="JAHZIK010000173">
    <property type="protein sequence ID" value="MBW7454237.1"/>
    <property type="molecule type" value="Genomic_DNA"/>
</dbReference>
<evidence type="ECO:0000256" key="1">
    <source>
        <dbReference type="ARBA" id="ARBA00006890"/>
    </source>
</evidence>
<dbReference type="InterPro" id="IPR005771">
    <property type="entry name" value="GalU_uridylyltTrfase_bac/arc"/>
</dbReference>
<evidence type="ECO:0000256" key="2">
    <source>
        <dbReference type="ARBA" id="ARBA00012415"/>
    </source>
</evidence>
<organism evidence="7 8">
    <name type="scientific">Paenibacillus sepulcri</name>
    <dbReference type="NCBI Taxonomy" id="359917"/>
    <lineage>
        <taxon>Bacteria</taxon>
        <taxon>Bacillati</taxon>
        <taxon>Bacillota</taxon>
        <taxon>Bacilli</taxon>
        <taxon>Bacillales</taxon>
        <taxon>Paenibacillaceae</taxon>
        <taxon>Paenibacillus</taxon>
    </lineage>
</organism>
<dbReference type="Pfam" id="PF00483">
    <property type="entry name" value="NTP_transferase"/>
    <property type="match status" value="1"/>
</dbReference>
<comment type="caution">
    <text evidence="7">The sequence shown here is derived from an EMBL/GenBank/DDBJ whole genome shotgun (WGS) entry which is preliminary data.</text>
</comment>
<dbReference type="GO" id="GO:0016779">
    <property type="term" value="F:nucleotidyltransferase activity"/>
    <property type="evidence" value="ECO:0007669"/>
    <property type="project" value="UniProtKB-KW"/>
</dbReference>
<evidence type="ECO:0000256" key="3">
    <source>
        <dbReference type="ARBA" id="ARBA00022679"/>
    </source>
</evidence>
<dbReference type="PANTHER" id="PTHR43197">
    <property type="entry name" value="UTP--GLUCOSE-1-PHOSPHATE URIDYLYLTRANSFERASE"/>
    <property type="match status" value="1"/>
</dbReference>
<dbReference type="SUPFAM" id="SSF53448">
    <property type="entry name" value="Nucleotide-diphospho-sugar transferases"/>
    <property type="match status" value="1"/>
</dbReference>
<keyword evidence="3" id="KW-0808">Transferase</keyword>
<dbReference type="InterPro" id="IPR005835">
    <property type="entry name" value="NTP_transferase_dom"/>
</dbReference>
<dbReference type="PANTHER" id="PTHR43197:SF1">
    <property type="entry name" value="UTP--GLUCOSE-1-PHOSPHATE URIDYLYLTRANSFERASE"/>
    <property type="match status" value="1"/>
</dbReference>
<evidence type="ECO:0000256" key="5">
    <source>
        <dbReference type="ARBA" id="ARBA00048128"/>
    </source>
</evidence>
<keyword evidence="4 7" id="KW-0548">Nucleotidyltransferase</keyword>
<protein>
    <recommendedName>
        <fullName evidence="2">UTP--glucose-1-phosphate uridylyltransferase</fullName>
        <ecNumber evidence="2">2.7.7.9</ecNumber>
    </recommendedName>
</protein>
<dbReference type="EC" id="2.7.7.9" evidence="2"/>
<sequence length="271" mass="30385">MVLKAIIPAAGYGTRNLPITKAVPKEMFPISGRPAIDYIVSEAINAGIQEILIILSRNKTDIMDYFDRSIELESHLSKHHKEHMIEKVGPAKVYIQYARQPDALGLGHAIQIGKSFAGDDPFAILLPDQVSLAQTSPLQALIHVYEQYKCPVIGLQAVPEELLQNYGVVSGTSLESQVCHLQSIIEKPKINPPSKLAVMGRYVLTPEIFPYLEQIEANGGEIQLTEALNAMCRSRRMLGYVFTEKWYDISIEQEYLNIQRCAYLMKQGKNE</sequence>
<evidence type="ECO:0000313" key="7">
    <source>
        <dbReference type="EMBL" id="MBW7454237.1"/>
    </source>
</evidence>
<keyword evidence="8" id="KW-1185">Reference proteome</keyword>
<proteinExistence type="inferred from homology"/>
<dbReference type="Gene3D" id="3.90.550.10">
    <property type="entry name" value="Spore Coat Polysaccharide Biosynthesis Protein SpsA, Chain A"/>
    <property type="match status" value="1"/>
</dbReference>
<name>A0ABS7C004_9BACL</name>
<evidence type="ECO:0000259" key="6">
    <source>
        <dbReference type="Pfam" id="PF00483"/>
    </source>
</evidence>
<feature type="domain" description="Nucleotidyl transferase" evidence="6">
    <location>
        <begin position="4"/>
        <end position="257"/>
    </location>
</feature>
<accession>A0ABS7C004</accession>
<reference evidence="7 8" key="1">
    <citation type="submission" date="2021-07" db="EMBL/GenBank/DDBJ databases">
        <title>Paenibacillus radiodurans sp. nov., isolated from the southeastern edge of Tengger Desert.</title>
        <authorList>
            <person name="Zhang G."/>
        </authorList>
    </citation>
    <scope>NUCLEOTIDE SEQUENCE [LARGE SCALE GENOMIC DNA]</scope>
    <source>
        <strain evidence="7 8">CCM 7311</strain>
    </source>
</reference>
<dbReference type="InterPro" id="IPR029044">
    <property type="entry name" value="Nucleotide-diphossugar_trans"/>
</dbReference>
<gene>
    <name evidence="7" type="ORF">K0U00_09365</name>
</gene>
<comment type="catalytic activity">
    <reaction evidence="5">
        <text>alpha-D-glucose 1-phosphate + UTP + H(+) = UDP-alpha-D-glucose + diphosphate</text>
        <dbReference type="Rhea" id="RHEA:19889"/>
        <dbReference type="ChEBI" id="CHEBI:15378"/>
        <dbReference type="ChEBI" id="CHEBI:33019"/>
        <dbReference type="ChEBI" id="CHEBI:46398"/>
        <dbReference type="ChEBI" id="CHEBI:58601"/>
        <dbReference type="ChEBI" id="CHEBI:58885"/>
        <dbReference type="EC" id="2.7.7.9"/>
    </reaction>
</comment>
<evidence type="ECO:0000256" key="4">
    <source>
        <dbReference type="ARBA" id="ARBA00022695"/>
    </source>
</evidence>
<comment type="similarity">
    <text evidence="1">Belongs to the UDPGP type 2 family.</text>
</comment>